<organism evidence="2">
    <name type="scientific">mine drainage metagenome</name>
    <dbReference type="NCBI Taxonomy" id="410659"/>
    <lineage>
        <taxon>unclassified sequences</taxon>
        <taxon>metagenomes</taxon>
        <taxon>ecological metagenomes</taxon>
    </lineage>
</organism>
<dbReference type="InterPro" id="IPR002474">
    <property type="entry name" value="CarbamoylP_synth_ssu_N"/>
</dbReference>
<protein>
    <submittedName>
        <fullName evidence="2">Carbamoyl phosphate synthase small subunit</fullName>
        <ecNumber evidence="2">6.3.4.6</ecNumber>
    </submittedName>
</protein>
<reference evidence="2" key="1">
    <citation type="submission" date="2013-08" db="EMBL/GenBank/DDBJ databases">
        <authorList>
            <person name="Mendez C."/>
            <person name="Richter M."/>
            <person name="Ferrer M."/>
            <person name="Sanchez J."/>
        </authorList>
    </citation>
    <scope>NUCLEOTIDE SEQUENCE</scope>
</reference>
<reference evidence="2" key="2">
    <citation type="journal article" date="2014" name="ISME J.">
        <title>Microbial stratification in low pH oxic and suboxic macroscopic growths along an acid mine drainage.</title>
        <authorList>
            <person name="Mendez-Garcia C."/>
            <person name="Mesa V."/>
            <person name="Sprenger R.R."/>
            <person name="Richter M."/>
            <person name="Diez M.S."/>
            <person name="Solano J."/>
            <person name="Bargiela R."/>
            <person name="Golyshina O.V."/>
            <person name="Manteca A."/>
            <person name="Ramos J.L."/>
            <person name="Gallego J.R."/>
            <person name="Llorente I."/>
            <person name="Martins Dos Santos V.A."/>
            <person name="Jensen O.N."/>
            <person name="Pelaez A.I."/>
            <person name="Sanchez J."/>
            <person name="Ferrer M."/>
        </authorList>
    </citation>
    <scope>NUCLEOTIDE SEQUENCE</scope>
</reference>
<feature type="domain" description="Carbamoyl-phosphate synthase small subunit N-terminal" evidence="1">
    <location>
        <begin position="5"/>
        <end position="129"/>
    </location>
</feature>
<dbReference type="InterPro" id="IPR036480">
    <property type="entry name" value="CarbP_synth_ssu_N_sf"/>
</dbReference>
<comment type="caution">
    <text evidence="2">The sequence shown here is derived from an EMBL/GenBank/DDBJ whole genome shotgun (WGS) entry which is preliminary data.</text>
</comment>
<dbReference type="SMART" id="SM01097">
    <property type="entry name" value="CPSase_sm_chain"/>
    <property type="match status" value="1"/>
</dbReference>
<dbReference type="EC" id="6.3.4.6" evidence="2"/>
<dbReference type="Pfam" id="PF00988">
    <property type="entry name" value="CPSase_sm_chain"/>
    <property type="match status" value="1"/>
</dbReference>
<dbReference type="GO" id="GO:0004847">
    <property type="term" value="F:urea carboxylase activity"/>
    <property type="evidence" value="ECO:0007669"/>
    <property type="project" value="UniProtKB-EC"/>
</dbReference>
<dbReference type="SUPFAM" id="SSF52021">
    <property type="entry name" value="Carbamoyl phosphate synthetase, small subunit N-terminal domain"/>
    <property type="match status" value="1"/>
</dbReference>
<dbReference type="AlphaFoldDB" id="T0YLG0"/>
<dbReference type="Gene3D" id="3.50.30.20">
    <property type="entry name" value="Carbamoyl-phosphate synthase small subunit, N-terminal domain"/>
    <property type="match status" value="1"/>
</dbReference>
<gene>
    <name evidence="2" type="ORF">B1B_17341</name>
</gene>
<proteinExistence type="predicted"/>
<evidence type="ECO:0000313" key="2">
    <source>
        <dbReference type="EMBL" id="EQD33943.1"/>
    </source>
</evidence>
<sequence length="129" mass="14291">MVSNKPYHISTGDGAIVGGFHFGAYEKAIGELVFTTSMTGYVESLTDPSYKGQILIFTHPLIGNYGVPKKRFCKYTDIVENFESGGIQVEGVVVSEFTSGMRWDSESTFESWLKKNNVPGMYGVDTREL</sequence>
<dbReference type="EMBL" id="AUZY01011569">
    <property type="protein sequence ID" value="EQD33943.1"/>
    <property type="molecule type" value="Genomic_DNA"/>
</dbReference>
<accession>T0YLG0</accession>
<feature type="non-terminal residue" evidence="2">
    <location>
        <position position="129"/>
    </location>
</feature>
<name>T0YLG0_9ZZZZ</name>
<keyword evidence="2" id="KW-0436">Ligase</keyword>
<evidence type="ECO:0000259" key="1">
    <source>
        <dbReference type="SMART" id="SM01097"/>
    </source>
</evidence>